<dbReference type="Pfam" id="PF09937">
    <property type="entry name" value="DUF2169"/>
    <property type="match status" value="1"/>
</dbReference>
<feature type="domain" description="DUF2169" evidence="1">
    <location>
        <begin position="21"/>
        <end position="316"/>
    </location>
</feature>
<evidence type="ECO:0000313" key="2">
    <source>
        <dbReference type="EMBL" id="MFC3086573.1"/>
    </source>
</evidence>
<dbReference type="InterPro" id="IPR018683">
    <property type="entry name" value="DUF2169"/>
</dbReference>
<evidence type="ECO:0000313" key="3">
    <source>
        <dbReference type="Proteomes" id="UP001595445"/>
    </source>
</evidence>
<comment type="caution">
    <text evidence="2">The sequence shown here is derived from an EMBL/GenBank/DDBJ whole genome shotgun (WGS) entry which is preliminary data.</text>
</comment>
<protein>
    <submittedName>
        <fullName evidence="2">DUF2169 domain-containing protein</fullName>
    </submittedName>
</protein>
<reference evidence="3" key="1">
    <citation type="journal article" date="2019" name="Int. J. Syst. Evol. Microbiol.">
        <title>The Global Catalogue of Microorganisms (GCM) 10K type strain sequencing project: providing services to taxonomists for standard genome sequencing and annotation.</title>
        <authorList>
            <consortium name="The Broad Institute Genomics Platform"/>
            <consortium name="The Broad Institute Genome Sequencing Center for Infectious Disease"/>
            <person name="Wu L."/>
            <person name="Ma J."/>
        </authorList>
    </citation>
    <scope>NUCLEOTIDE SEQUENCE [LARGE SCALE GENOMIC DNA]</scope>
    <source>
        <strain evidence="3">KCTC 62102</strain>
    </source>
</reference>
<dbReference type="EMBL" id="JBHRSM010000019">
    <property type="protein sequence ID" value="MFC3086573.1"/>
    <property type="molecule type" value="Genomic_DNA"/>
</dbReference>
<sequence length="350" mass="38588">MRLENTTPFPANFTLALDKQGHEQIVLVVRATFTLSPTRGEPTLVAPDQLPLIEADVFGADPAWDAPVFETDFAHFRPRCDVLCHARAHAPRGEPATTVDVGIRLGPWAKKFTAHGSRIWLRGAAGHTPSEKRPFLVQDIGYDHAYGGIDPEAENPAMAKAFPENPAGLGYYPNSLNREGKPLAQTSEFGQDAVSPDGGYPPMAFGPLGRTWLPRRQYAGTYDDTWLDNRVPLLPMDFDDRYFQASPPDQQIPYPLGGEPVETVNLSPEGRLSGAIPRTQIVVTFERKSGRVTQRIANLDTVLLLPEAARMCLTWRTRITAERDLFEFARAIVVERPLDGATHWPGGGNG</sequence>
<organism evidence="2 3">
    <name type="scientific">Tabrizicola soli</name>
    <dbReference type="NCBI Taxonomy" id="2185115"/>
    <lineage>
        <taxon>Bacteria</taxon>
        <taxon>Pseudomonadati</taxon>
        <taxon>Pseudomonadota</taxon>
        <taxon>Alphaproteobacteria</taxon>
        <taxon>Rhodobacterales</taxon>
        <taxon>Paracoccaceae</taxon>
        <taxon>Tabrizicola</taxon>
    </lineage>
</organism>
<name>A0ABV7DVH2_9RHOB</name>
<dbReference type="RefSeq" id="WP_197645609.1">
    <property type="nucleotide sequence ID" value="NZ_JAEACP010000015.1"/>
</dbReference>
<keyword evidence="3" id="KW-1185">Reference proteome</keyword>
<accession>A0ABV7DVH2</accession>
<dbReference type="Proteomes" id="UP001595445">
    <property type="component" value="Unassembled WGS sequence"/>
</dbReference>
<gene>
    <name evidence="2" type="ORF">ACFOD6_11000</name>
</gene>
<evidence type="ECO:0000259" key="1">
    <source>
        <dbReference type="Pfam" id="PF09937"/>
    </source>
</evidence>
<proteinExistence type="predicted"/>